<dbReference type="Proteomes" id="UP000095287">
    <property type="component" value="Unplaced"/>
</dbReference>
<reference evidence="2" key="1">
    <citation type="submission" date="2016-11" db="UniProtKB">
        <authorList>
            <consortium name="WormBaseParasite"/>
        </authorList>
    </citation>
    <scope>IDENTIFICATION</scope>
</reference>
<name>A0A1I7YS85_9BILA</name>
<dbReference type="PANTHER" id="PTHR13192">
    <property type="entry name" value="MY011 PROTEIN"/>
    <property type="match status" value="1"/>
</dbReference>
<dbReference type="PANTHER" id="PTHR13192:SF3">
    <property type="entry name" value="COBALAMIN TRAFFICKING PROTEIN CBLD"/>
    <property type="match status" value="1"/>
</dbReference>
<dbReference type="InterPro" id="IPR019362">
    <property type="entry name" value="MMADHC"/>
</dbReference>
<dbReference type="GO" id="GO:0005739">
    <property type="term" value="C:mitochondrion"/>
    <property type="evidence" value="ECO:0007669"/>
    <property type="project" value="TreeGrafter"/>
</dbReference>
<proteinExistence type="predicted"/>
<sequence>MSLGNRSLTNVRQFNASLRSFSALPRQVQPTVIFVENAEKKRQNNLLGPSNSQFPFPGDVASSMTFNVGTNNKNAVQPATDSQKPKEYRTTSVRALLEESVTAVKLTPGYSPEEIVTEMANPLTEQVEVKALDCPRLLRKDLKHLFPNIDFKDRDVSVLNITQKTENDMSAWSPLMDVERMQLTSGFVKSATSVCSALQQFGYWADFIDPSSGRPYLGDFTNATLFETDERYKTMGFQIEDLGCCKVLRHVLWGTKAFVGTIFTDAPLDCEILQDIVNKINKD</sequence>
<organism evidence="1 2">
    <name type="scientific">Steinernema glaseri</name>
    <dbReference type="NCBI Taxonomy" id="37863"/>
    <lineage>
        <taxon>Eukaryota</taxon>
        <taxon>Metazoa</taxon>
        <taxon>Ecdysozoa</taxon>
        <taxon>Nematoda</taxon>
        <taxon>Chromadorea</taxon>
        <taxon>Rhabditida</taxon>
        <taxon>Tylenchina</taxon>
        <taxon>Panagrolaimomorpha</taxon>
        <taxon>Strongyloidoidea</taxon>
        <taxon>Steinernematidae</taxon>
        <taxon>Steinernema</taxon>
    </lineage>
</organism>
<protein>
    <submittedName>
        <fullName evidence="2">Methylmalonic aciduria and homocystinuria type D homolog, mitochondrial</fullName>
    </submittedName>
</protein>
<keyword evidence="1" id="KW-1185">Reference proteome</keyword>
<evidence type="ECO:0000313" key="1">
    <source>
        <dbReference type="Proteomes" id="UP000095287"/>
    </source>
</evidence>
<dbReference type="GO" id="GO:0009235">
    <property type="term" value="P:cobalamin metabolic process"/>
    <property type="evidence" value="ECO:0007669"/>
    <property type="project" value="InterPro"/>
</dbReference>
<evidence type="ECO:0000313" key="2">
    <source>
        <dbReference type="WBParaSite" id="L893_g19179.t1"/>
    </source>
</evidence>
<dbReference type="Pfam" id="PF10229">
    <property type="entry name" value="MMADHC"/>
    <property type="match status" value="1"/>
</dbReference>
<dbReference type="WBParaSite" id="L893_g19179.t1">
    <property type="protein sequence ID" value="L893_g19179.t1"/>
    <property type="gene ID" value="L893_g19179"/>
</dbReference>
<dbReference type="AlphaFoldDB" id="A0A1I7YS85"/>
<accession>A0A1I7YS85</accession>